<sequence>MEKEICTISITSNWLGDEYTFYENEKIKRTYDNNSLSSDVTEWLEPKQISKHNKDKLIKNCPEEHKERIMIILDYP</sequence>
<accession>A0A1N7QST6</accession>
<evidence type="ECO:0000313" key="1">
    <source>
        <dbReference type="EMBL" id="SIT25868.1"/>
    </source>
</evidence>
<gene>
    <name evidence="1" type="ORF">SAMN05421785_11714</name>
</gene>
<dbReference type="Proteomes" id="UP000185781">
    <property type="component" value="Unassembled WGS sequence"/>
</dbReference>
<protein>
    <submittedName>
        <fullName evidence="1">Uncharacterized protein</fullName>
    </submittedName>
</protein>
<dbReference type="RefSeq" id="WP_076395986.1">
    <property type="nucleotide sequence ID" value="NZ_CBDHHB010000002.1"/>
</dbReference>
<evidence type="ECO:0000313" key="2">
    <source>
        <dbReference type="Proteomes" id="UP000185781"/>
    </source>
</evidence>
<dbReference type="EMBL" id="FTOV01000017">
    <property type="protein sequence ID" value="SIT25868.1"/>
    <property type="molecule type" value="Genomic_DNA"/>
</dbReference>
<organism evidence="1 2">
    <name type="scientific">Chryseobacterium gambrini</name>
    <dbReference type="NCBI Taxonomy" id="373672"/>
    <lineage>
        <taxon>Bacteria</taxon>
        <taxon>Pseudomonadati</taxon>
        <taxon>Bacteroidota</taxon>
        <taxon>Flavobacteriia</taxon>
        <taxon>Flavobacteriales</taxon>
        <taxon>Weeksellaceae</taxon>
        <taxon>Chryseobacterium group</taxon>
        <taxon>Chryseobacterium</taxon>
    </lineage>
</organism>
<dbReference type="OrthoDB" id="1495900at2"/>
<reference evidence="1 2" key="1">
    <citation type="submission" date="2017-01" db="EMBL/GenBank/DDBJ databases">
        <authorList>
            <person name="Mah S.A."/>
            <person name="Swanson W.J."/>
            <person name="Moy G.W."/>
            <person name="Vacquier V.D."/>
        </authorList>
    </citation>
    <scope>NUCLEOTIDE SEQUENCE [LARGE SCALE GENOMIC DNA]</scope>
    <source>
        <strain evidence="1 2">DSM 18014</strain>
    </source>
</reference>
<dbReference type="AlphaFoldDB" id="A0A1N7QST6"/>
<name>A0A1N7QST6_9FLAO</name>
<proteinExistence type="predicted"/>